<evidence type="ECO:0000256" key="1">
    <source>
        <dbReference type="SAM" id="MobiDB-lite"/>
    </source>
</evidence>
<feature type="domain" description="DUF6538" evidence="2">
    <location>
        <begin position="4"/>
        <end position="57"/>
    </location>
</feature>
<dbReference type="Pfam" id="PF20172">
    <property type="entry name" value="DUF6538"/>
    <property type="match status" value="1"/>
</dbReference>
<dbReference type="AlphaFoldDB" id="A0A1M5VD69"/>
<dbReference type="Proteomes" id="UP000189796">
    <property type="component" value="Chromosome I"/>
</dbReference>
<dbReference type="InterPro" id="IPR046668">
    <property type="entry name" value="DUF6538"/>
</dbReference>
<reference evidence="3 4" key="1">
    <citation type="submission" date="2016-11" db="EMBL/GenBank/DDBJ databases">
        <authorList>
            <person name="Jaros S."/>
            <person name="Januszkiewicz K."/>
            <person name="Wedrychowicz H."/>
        </authorList>
    </citation>
    <scope>NUCLEOTIDE SEQUENCE [LARGE SCALE GENOMIC DNA]</scope>
    <source>
        <strain evidence="3 4">GAS138</strain>
    </source>
</reference>
<accession>A0A1M5VD69</accession>
<feature type="compositionally biased region" description="Basic and acidic residues" evidence="1">
    <location>
        <begin position="238"/>
        <end position="248"/>
    </location>
</feature>
<sequence>MAVHIFRREATYYWRRRTPRALAKVLKRRHVFMSLRTTSPVLARRLAAQLDATLEDAAMLAENTDLHLSRSQIETMLGAVVERHLTKLERVALVAKNAAGFDPGLARSADKRALWTYSLLDAQGAAAAVRPEDRLRMASDGLSEADVEAVQDHLAMLRINELVPTKHHVLRQLIEGVAATPTAANIDVAQGTYFRGLKLALAEIDRRYGGQRVEDGDFVDRILLSRSDPRLQVSSVAVDREDRDRDPPTADLAPKPEAAPIADFSKFAEELIKLNAKTVAGTKRPSGRRGASRTFSSSL</sequence>
<evidence type="ECO:0000313" key="3">
    <source>
        <dbReference type="EMBL" id="SHH72863.1"/>
    </source>
</evidence>
<organism evidence="3 4">
    <name type="scientific">Bradyrhizobium erythrophlei</name>
    <dbReference type="NCBI Taxonomy" id="1437360"/>
    <lineage>
        <taxon>Bacteria</taxon>
        <taxon>Pseudomonadati</taxon>
        <taxon>Pseudomonadota</taxon>
        <taxon>Alphaproteobacteria</taxon>
        <taxon>Hyphomicrobiales</taxon>
        <taxon>Nitrobacteraceae</taxon>
        <taxon>Bradyrhizobium</taxon>
    </lineage>
</organism>
<proteinExistence type="predicted"/>
<gene>
    <name evidence="3" type="ORF">SAMN05443248_5889</name>
</gene>
<dbReference type="OrthoDB" id="8252651at2"/>
<name>A0A1M5VD69_9BRAD</name>
<dbReference type="EMBL" id="LT670817">
    <property type="protein sequence ID" value="SHH72863.1"/>
    <property type="molecule type" value="Genomic_DNA"/>
</dbReference>
<feature type="region of interest" description="Disordered" evidence="1">
    <location>
        <begin position="235"/>
        <end position="258"/>
    </location>
</feature>
<feature type="region of interest" description="Disordered" evidence="1">
    <location>
        <begin position="278"/>
        <end position="299"/>
    </location>
</feature>
<evidence type="ECO:0000259" key="2">
    <source>
        <dbReference type="Pfam" id="PF20172"/>
    </source>
</evidence>
<protein>
    <recommendedName>
        <fullName evidence="2">DUF6538 domain-containing protein</fullName>
    </recommendedName>
</protein>
<dbReference type="RefSeq" id="WP_079604402.1">
    <property type="nucleotide sequence ID" value="NZ_LT670817.1"/>
</dbReference>
<evidence type="ECO:0000313" key="4">
    <source>
        <dbReference type="Proteomes" id="UP000189796"/>
    </source>
</evidence>